<evidence type="ECO:0000313" key="3">
    <source>
        <dbReference type="EMBL" id="GJT23173.1"/>
    </source>
</evidence>
<organism evidence="3 4">
    <name type="scientific">Tanacetum coccineum</name>
    <dbReference type="NCBI Taxonomy" id="301880"/>
    <lineage>
        <taxon>Eukaryota</taxon>
        <taxon>Viridiplantae</taxon>
        <taxon>Streptophyta</taxon>
        <taxon>Embryophyta</taxon>
        <taxon>Tracheophyta</taxon>
        <taxon>Spermatophyta</taxon>
        <taxon>Magnoliopsida</taxon>
        <taxon>eudicotyledons</taxon>
        <taxon>Gunneridae</taxon>
        <taxon>Pentapetalae</taxon>
        <taxon>asterids</taxon>
        <taxon>campanulids</taxon>
        <taxon>Asterales</taxon>
        <taxon>Asteraceae</taxon>
        <taxon>Asteroideae</taxon>
        <taxon>Anthemideae</taxon>
        <taxon>Anthemidinae</taxon>
        <taxon>Tanacetum</taxon>
    </lineage>
</organism>
<sequence length="443" mass="48674">MIERKVMRTLASVEIKIILILGLPYCPYSSSVRCLELSFSGNVTVPVPLPEDPYEAIRQAYLVGTDTESKPFEDPKTETPESPHIVASPTSLPDSTPPVCHVEESESSDISSVRSTSSDSTTPLSPDHPLTHDTPVFVPSLCRTARMVMHVLPAMSSSLSASIAKVAAMSDSVFHKRFSSFYDSSPSSTLLVRKRYRGTSELILDTDSEEEDDEDVKEGSDPIAPSGHGHNYHIRQGLEASYLRLSAGTGLGLVSSARPFCLARLPTHEFFRAGRQAQQRAAPVMDTVVGEPLGLGYGALRRREIASREGQPILTTWIDPEDGLLPISPVPSIVPSPVSSPMISLTVPSPVASPAMAEAGGFLAESGVVSDEIFSQRYRFRSLEHEQERTAQAALQRKLQEMRRRITNLEQERDRRERTDRKVETMNGHGEILERVVVTKLEA</sequence>
<evidence type="ECO:0000313" key="4">
    <source>
        <dbReference type="Proteomes" id="UP001151760"/>
    </source>
</evidence>
<keyword evidence="1" id="KW-0175">Coiled coil</keyword>
<dbReference type="EMBL" id="BQNB010014033">
    <property type="protein sequence ID" value="GJT23173.1"/>
    <property type="molecule type" value="Genomic_DNA"/>
</dbReference>
<dbReference type="Proteomes" id="UP001151760">
    <property type="component" value="Unassembled WGS sequence"/>
</dbReference>
<reference evidence="3" key="1">
    <citation type="journal article" date="2022" name="Int. J. Mol. Sci.">
        <title>Draft Genome of Tanacetum Coccineum: Genomic Comparison of Closely Related Tanacetum-Family Plants.</title>
        <authorList>
            <person name="Yamashiro T."/>
            <person name="Shiraishi A."/>
            <person name="Nakayama K."/>
            <person name="Satake H."/>
        </authorList>
    </citation>
    <scope>NUCLEOTIDE SEQUENCE</scope>
</reference>
<reference evidence="3" key="2">
    <citation type="submission" date="2022-01" db="EMBL/GenBank/DDBJ databases">
        <authorList>
            <person name="Yamashiro T."/>
            <person name="Shiraishi A."/>
            <person name="Satake H."/>
            <person name="Nakayama K."/>
        </authorList>
    </citation>
    <scope>NUCLEOTIDE SEQUENCE</scope>
</reference>
<comment type="caution">
    <text evidence="3">The sequence shown here is derived from an EMBL/GenBank/DDBJ whole genome shotgun (WGS) entry which is preliminary data.</text>
</comment>
<feature type="compositionally biased region" description="Low complexity" evidence="2">
    <location>
        <begin position="108"/>
        <end position="127"/>
    </location>
</feature>
<gene>
    <name evidence="3" type="ORF">Tco_0893110</name>
</gene>
<accession>A0ABQ5CAZ1</accession>
<name>A0ABQ5CAZ1_9ASTR</name>
<evidence type="ECO:0000256" key="1">
    <source>
        <dbReference type="SAM" id="Coils"/>
    </source>
</evidence>
<feature type="region of interest" description="Disordered" evidence="2">
    <location>
        <begin position="67"/>
        <end position="131"/>
    </location>
</feature>
<feature type="region of interest" description="Disordered" evidence="2">
    <location>
        <begin position="205"/>
        <end position="229"/>
    </location>
</feature>
<protein>
    <submittedName>
        <fullName evidence="3">Uncharacterized protein</fullName>
    </submittedName>
</protein>
<keyword evidence="4" id="KW-1185">Reference proteome</keyword>
<feature type="compositionally biased region" description="Acidic residues" evidence="2">
    <location>
        <begin position="205"/>
        <end position="216"/>
    </location>
</feature>
<evidence type="ECO:0000256" key="2">
    <source>
        <dbReference type="SAM" id="MobiDB-lite"/>
    </source>
</evidence>
<feature type="coiled-coil region" evidence="1">
    <location>
        <begin position="385"/>
        <end position="419"/>
    </location>
</feature>
<feature type="compositionally biased region" description="Basic and acidic residues" evidence="2">
    <location>
        <begin position="67"/>
        <end position="81"/>
    </location>
</feature>
<proteinExistence type="predicted"/>